<dbReference type="InterPro" id="IPR009613">
    <property type="entry name" value="LMF"/>
</dbReference>
<keyword evidence="5 7" id="KW-1133">Transmembrane helix</keyword>
<evidence type="ECO:0000256" key="1">
    <source>
        <dbReference type="ARBA" id="ARBA00004477"/>
    </source>
</evidence>
<comment type="caution">
    <text evidence="11">The sequence shown here is derived from an EMBL/GenBank/DDBJ whole genome shotgun (WGS) entry which is preliminary data.</text>
</comment>
<name>A0AA35R4J3_GEOBA</name>
<dbReference type="Pfam" id="PF06762">
    <property type="entry name" value="LMF1"/>
    <property type="match status" value="1"/>
</dbReference>
<feature type="region of interest" description="Disordered" evidence="8">
    <location>
        <begin position="1"/>
        <end position="49"/>
    </location>
</feature>
<evidence type="ECO:0000259" key="9">
    <source>
        <dbReference type="Pfam" id="PF06762"/>
    </source>
</evidence>
<evidence type="ECO:0000256" key="2">
    <source>
        <dbReference type="ARBA" id="ARBA00005512"/>
    </source>
</evidence>
<reference evidence="11" key="1">
    <citation type="submission" date="2023-03" db="EMBL/GenBank/DDBJ databases">
        <authorList>
            <person name="Steffen K."/>
            <person name="Cardenas P."/>
        </authorList>
    </citation>
    <scope>NUCLEOTIDE SEQUENCE</scope>
</reference>
<evidence type="ECO:0000313" key="11">
    <source>
        <dbReference type="EMBL" id="CAI8003073.1"/>
    </source>
</evidence>
<feature type="domain" description="Lipase maturation factor 1/2 N-terminal" evidence="9">
    <location>
        <begin position="185"/>
        <end position="345"/>
    </location>
</feature>
<evidence type="ECO:0000256" key="5">
    <source>
        <dbReference type="ARBA" id="ARBA00022989"/>
    </source>
</evidence>
<feature type="transmembrane region" description="Helical" evidence="7">
    <location>
        <begin position="220"/>
        <end position="240"/>
    </location>
</feature>
<evidence type="ECO:0000256" key="6">
    <source>
        <dbReference type="ARBA" id="ARBA00023136"/>
    </source>
</evidence>
<dbReference type="Proteomes" id="UP001174909">
    <property type="component" value="Unassembled WGS sequence"/>
</dbReference>
<feature type="transmembrane region" description="Helical" evidence="7">
    <location>
        <begin position="112"/>
        <end position="133"/>
    </location>
</feature>
<feature type="domain" description="Lipase maturation factor 1/2 C-terminal" evidence="10">
    <location>
        <begin position="414"/>
        <end position="555"/>
    </location>
</feature>
<accession>A0AA35R4J3</accession>
<comment type="subcellular location">
    <subcellularLocation>
        <location evidence="1 7">Endoplasmic reticulum membrane</location>
        <topology evidence="1 7">Multi-pass membrane protein</topology>
    </subcellularLocation>
</comment>
<keyword evidence="6 7" id="KW-0472">Membrane</keyword>
<dbReference type="GO" id="GO:0051604">
    <property type="term" value="P:protein maturation"/>
    <property type="evidence" value="ECO:0007669"/>
    <property type="project" value="InterPro"/>
</dbReference>
<feature type="transmembrane region" description="Helical" evidence="7">
    <location>
        <begin position="62"/>
        <end position="84"/>
    </location>
</feature>
<keyword evidence="12" id="KW-1185">Reference proteome</keyword>
<dbReference type="EMBL" id="CASHTH010000503">
    <property type="protein sequence ID" value="CAI8003073.1"/>
    <property type="molecule type" value="Genomic_DNA"/>
</dbReference>
<evidence type="ECO:0000256" key="7">
    <source>
        <dbReference type="RuleBase" id="RU361229"/>
    </source>
</evidence>
<gene>
    <name evidence="11" type="ORF">GBAR_LOCUS3541</name>
</gene>
<dbReference type="Pfam" id="PF25179">
    <property type="entry name" value="LMF1_C"/>
    <property type="match status" value="1"/>
</dbReference>
<evidence type="ECO:0000256" key="3">
    <source>
        <dbReference type="ARBA" id="ARBA00022692"/>
    </source>
</evidence>
<keyword evidence="3 7" id="KW-0812">Transmembrane</keyword>
<feature type="compositionally biased region" description="Basic and acidic residues" evidence="8">
    <location>
        <begin position="19"/>
        <end position="31"/>
    </location>
</feature>
<feature type="transmembrane region" description="Helical" evidence="7">
    <location>
        <begin position="312"/>
        <end position="337"/>
    </location>
</feature>
<comment type="function">
    <text evidence="7">Involved in the maturation of specific proteins in the endoplasmic reticulum.</text>
</comment>
<comment type="similarity">
    <text evidence="2 7">Belongs to the lipase maturation factor family.</text>
</comment>
<protein>
    <recommendedName>
        <fullName evidence="7">Lipase maturation factor</fullName>
    </recommendedName>
</protein>
<organism evidence="11 12">
    <name type="scientific">Geodia barretti</name>
    <name type="common">Barrett's horny sponge</name>
    <dbReference type="NCBI Taxonomy" id="519541"/>
    <lineage>
        <taxon>Eukaryota</taxon>
        <taxon>Metazoa</taxon>
        <taxon>Porifera</taxon>
        <taxon>Demospongiae</taxon>
        <taxon>Heteroscleromorpha</taxon>
        <taxon>Tetractinellida</taxon>
        <taxon>Astrophorina</taxon>
        <taxon>Geodiidae</taxon>
        <taxon>Geodia</taxon>
    </lineage>
</organism>
<keyword evidence="4 7" id="KW-0256">Endoplasmic reticulum</keyword>
<dbReference type="InterPro" id="IPR057434">
    <property type="entry name" value="LMF1/2_N"/>
</dbReference>
<dbReference type="InterPro" id="IPR057433">
    <property type="entry name" value="LMF1/2_C"/>
</dbReference>
<evidence type="ECO:0000256" key="8">
    <source>
        <dbReference type="SAM" id="MobiDB-lite"/>
    </source>
</evidence>
<evidence type="ECO:0000259" key="10">
    <source>
        <dbReference type="Pfam" id="PF25179"/>
    </source>
</evidence>
<dbReference type="AlphaFoldDB" id="A0AA35R4J3"/>
<proteinExistence type="inferred from homology"/>
<dbReference type="PANTHER" id="PTHR14463">
    <property type="entry name" value="LIPASE MATURATION FACTOR"/>
    <property type="match status" value="1"/>
</dbReference>
<feature type="transmembrane region" description="Helical" evidence="7">
    <location>
        <begin position="373"/>
        <end position="395"/>
    </location>
</feature>
<feature type="transmembrane region" description="Helical" evidence="7">
    <location>
        <begin position="145"/>
        <end position="173"/>
    </location>
</feature>
<sequence>MASSGGAECRKIRLRKPASKSDERKEQKNSENDNLNTSDTVADDKPLDKPVDVKKIEPGSYWLTRVVFVRAIGFLYFVAFLVALNQNKELLGRNGLLPIPAYLSRLRNHFQVPGNVSVNLAALSAVPSVLWWVPEEATDVALDAMAYTGLGLSTLVLVLGAGNAVTFTVLWVLYHSIVNVGQRWYSFGWESQLLETGFLAIFLSPVLSLSRLPLNSPTPWVAVWGYRWLVFRILLGAGLIKIRGDQCWRDLTCMNYHYETQPVPNPLSYYLHQSPEAIHQLETLGNHVVELAAPFLIFLPRQFRMVGGAIQILFQVILIVSGNLSFLNWLTLIPAIFCFDDKSLAWLFSSATRHRVFEIQQHWLHTKTKPLGWYIRQASSLALAGLLVYLSVPVVQNLLSSRQLMNTSFDTFRIVNTYGAFGSVTKERTEVVLEGTYNSSVGQSGERAQWLEIEFKCKPGSVGRRPCLISPYHYRLDWLMWFAAFQSYQHNPWLLNLAGKILAGDPSVNSLLAHNPFAETPPKYVRAVHYRYQYTELGSEAAGRGEWWTRRLLQKPYLPIVSEEQLRPVIEAQGWHWYIPEHASD</sequence>
<dbReference type="PANTHER" id="PTHR14463:SF10">
    <property type="entry name" value="LIPASE MATURATION FACTOR 1"/>
    <property type="match status" value="1"/>
</dbReference>
<dbReference type="GO" id="GO:0005789">
    <property type="term" value="C:endoplasmic reticulum membrane"/>
    <property type="evidence" value="ECO:0007669"/>
    <property type="project" value="UniProtKB-SubCell"/>
</dbReference>
<feature type="transmembrane region" description="Helical" evidence="7">
    <location>
        <begin position="193"/>
        <end position="214"/>
    </location>
</feature>
<evidence type="ECO:0000313" key="12">
    <source>
        <dbReference type="Proteomes" id="UP001174909"/>
    </source>
</evidence>
<evidence type="ECO:0000256" key="4">
    <source>
        <dbReference type="ARBA" id="ARBA00022824"/>
    </source>
</evidence>